<dbReference type="InterPro" id="IPR022615">
    <property type="entry name" value="NqrA_C_domain"/>
</dbReference>
<dbReference type="RefSeq" id="WP_257313345.1">
    <property type="nucleotide sequence ID" value="NZ_JANFDG010000004.1"/>
</dbReference>
<comment type="caution">
    <text evidence="11">The sequence shown here is derived from an EMBL/GenBank/DDBJ whole genome shotgun (WGS) entry which is preliminary data.</text>
</comment>
<reference evidence="12" key="1">
    <citation type="journal article" date="2019" name="Int. J. Syst. Evol. Microbiol.">
        <title>The Global Catalogue of Microorganisms (GCM) 10K type strain sequencing project: providing services to taxonomists for standard genome sequencing and annotation.</title>
        <authorList>
            <consortium name="The Broad Institute Genomics Platform"/>
            <consortium name="The Broad Institute Genome Sequencing Center for Infectious Disease"/>
            <person name="Wu L."/>
            <person name="Ma J."/>
        </authorList>
    </citation>
    <scope>NUCLEOTIDE SEQUENCE [LARGE SCALE GENOMIC DNA]</scope>
    <source>
        <strain evidence="12">KCTC 52677</strain>
    </source>
</reference>
<evidence type="ECO:0000256" key="5">
    <source>
        <dbReference type="ARBA" id="ARBA00023065"/>
    </source>
</evidence>
<dbReference type="InterPro" id="IPR008703">
    <property type="entry name" value="NqrA"/>
</dbReference>
<evidence type="ECO:0000313" key="11">
    <source>
        <dbReference type="EMBL" id="MFC3073572.1"/>
    </source>
</evidence>
<feature type="domain" description="Na(+)-translocating NADH-quinone reductase subunit A C-terminal" evidence="9">
    <location>
        <begin position="256"/>
        <end position="300"/>
    </location>
</feature>
<evidence type="ECO:0000256" key="1">
    <source>
        <dbReference type="ARBA" id="ARBA00022448"/>
    </source>
</evidence>
<keyword evidence="1" id="KW-0813">Transport</keyword>
<accession>A0ABV7DF48</accession>
<evidence type="ECO:0000259" key="8">
    <source>
        <dbReference type="Pfam" id="PF05896"/>
    </source>
</evidence>
<gene>
    <name evidence="11" type="ORF">ACFOHH_10685</name>
</gene>
<name>A0ABV7DF48_9HYPH</name>
<keyword evidence="7" id="KW-0739">Sodium transport</keyword>
<sequence length="415" mass="43927">MPTRFPLFRGADIGTIITDQCALTARSEEDFRVDLLVAEGDRVAQGTPVLRSRRDPDIVLVAPVSGEVAAIDLGPGRRLSHVLFFHAPDAGRHAYDVTAANRGDDPAATRALLLSAGLWPLLRSRPFGRIPAPAETPSAIFVMALDTRPDAPPPRLALDGREEDLARGLRALAGLASGPVVLCQDRGADIVDAGGTGARCRIRKVAPVHPHGLAGFQLAALHPAAAGRPVWDVHAEDVAGIGAFLETGLVPETKLVSVAGPALREHRLVRCQPGADLRALTFDIVRPGPHRLLSGSAQDGVEARWLGRWHRQATAVAAAPDAARRHWFSVALRRARRPLPIIPTAALDHAFGGLLPAAALVRALAANDAETATRLGALSLLEEDLALADHVTGAAPRLSAMLRAMLDRIEAEEAA</sequence>
<evidence type="ECO:0000259" key="9">
    <source>
        <dbReference type="Pfam" id="PF11973"/>
    </source>
</evidence>
<keyword evidence="2" id="KW-1278">Translocase</keyword>
<dbReference type="InterPro" id="IPR056148">
    <property type="entry name" value="NQRA_2nd"/>
</dbReference>
<proteinExistence type="predicted"/>
<evidence type="ECO:0000256" key="4">
    <source>
        <dbReference type="ARBA" id="ARBA00023053"/>
    </source>
</evidence>
<organism evidence="11 12">
    <name type="scientific">Shinella pollutisoli</name>
    <dbReference type="NCBI Taxonomy" id="2250594"/>
    <lineage>
        <taxon>Bacteria</taxon>
        <taxon>Pseudomonadati</taxon>
        <taxon>Pseudomonadota</taxon>
        <taxon>Alphaproteobacteria</taxon>
        <taxon>Hyphomicrobiales</taxon>
        <taxon>Rhizobiaceae</taxon>
        <taxon>Shinella</taxon>
    </lineage>
</organism>
<keyword evidence="3" id="KW-0520">NAD</keyword>
<evidence type="ECO:0000256" key="7">
    <source>
        <dbReference type="ARBA" id="ARBA00023201"/>
    </source>
</evidence>
<dbReference type="Proteomes" id="UP001595377">
    <property type="component" value="Unassembled WGS sequence"/>
</dbReference>
<dbReference type="Pfam" id="PF24836">
    <property type="entry name" value="NQRA_2nd"/>
    <property type="match status" value="1"/>
</dbReference>
<dbReference type="EMBL" id="JBHRSP010000017">
    <property type="protein sequence ID" value="MFC3073572.1"/>
    <property type="molecule type" value="Genomic_DNA"/>
</dbReference>
<evidence type="ECO:0000259" key="10">
    <source>
        <dbReference type="Pfam" id="PF24836"/>
    </source>
</evidence>
<keyword evidence="6" id="KW-0830">Ubiquinone</keyword>
<feature type="domain" description="NqrA second alpha/beta" evidence="10">
    <location>
        <begin position="109"/>
        <end position="249"/>
    </location>
</feature>
<evidence type="ECO:0000256" key="2">
    <source>
        <dbReference type="ARBA" id="ARBA00022967"/>
    </source>
</evidence>
<dbReference type="InterPro" id="IPR056147">
    <property type="entry name" value="NQRA_N"/>
</dbReference>
<protein>
    <submittedName>
        <fullName evidence="11">Na(+)-translocating NADH-quinone reductase subunit A</fullName>
    </submittedName>
</protein>
<keyword evidence="12" id="KW-1185">Reference proteome</keyword>
<keyword evidence="4" id="KW-0915">Sodium</keyword>
<dbReference type="PANTHER" id="PTHR37839:SF1">
    <property type="entry name" value="NA(+)-TRANSLOCATING NADH-QUINONE REDUCTASE SUBUNIT A"/>
    <property type="match status" value="1"/>
</dbReference>
<evidence type="ECO:0000313" key="12">
    <source>
        <dbReference type="Proteomes" id="UP001595377"/>
    </source>
</evidence>
<feature type="domain" description="NqrA N-terminal barrel-sandwich hybrid" evidence="8">
    <location>
        <begin position="19"/>
        <end position="82"/>
    </location>
</feature>
<dbReference type="Pfam" id="PF05896">
    <property type="entry name" value="NQRA_N"/>
    <property type="match status" value="1"/>
</dbReference>
<keyword evidence="5" id="KW-0406">Ion transport</keyword>
<dbReference type="Pfam" id="PF11973">
    <property type="entry name" value="NQRA_SLBB"/>
    <property type="match status" value="1"/>
</dbReference>
<dbReference type="PANTHER" id="PTHR37839">
    <property type="entry name" value="NA(+)-TRANSLOCATING NADH-QUINONE REDUCTASE SUBUNIT A"/>
    <property type="match status" value="1"/>
</dbReference>
<evidence type="ECO:0000256" key="3">
    <source>
        <dbReference type="ARBA" id="ARBA00023027"/>
    </source>
</evidence>
<evidence type="ECO:0000256" key="6">
    <source>
        <dbReference type="ARBA" id="ARBA00023075"/>
    </source>
</evidence>